<dbReference type="Proteomes" id="UP000064967">
    <property type="component" value="Chromosome"/>
</dbReference>
<name>A0A0K1Q458_9BACT</name>
<dbReference type="PRINTS" id="PR00368">
    <property type="entry name" value="FADPNR"/>
</dbReference>
<dbReference type="Gene3D" id="3.40.30.10">
    <property type="entry name" value="Glutaredoxin"/>
    <property type="match status" value="1"/>
</dbReference>
<dbReference type="Pfam" id="PF07992">
    <property type="entry name" value="Pyr_redox_2"/>
    <property type="match status" value="1"/>
</dbReference>
<dbReference type="Gene3D" id="3.50.50.60">
    <property type="entry name" value="FAD/NAD(P)-binding domain"/>
    <property type="match status" value="2"/>
</dbReference>
<keyword evidence="2" id="KW-0560">Oxidoreductase</keyword>
<feature type="domain" description="Cyclic nucleotide-binding" evidence="3">
    <location>
        <begin position="18"/>
        <end position="138"/>
    </location>
</feature>
<dbReference type="PATRIC" id="fig|1391654.3.peg.7394"/>
<proteinExistence type="predicted"/>
<dbReference type="CDD" id="cd00038">
    <property type="entry name" value="CAP_ED"/>
    <property type="match status" value="1"/>
</dbReference>
<dbReference type="Gene3D" id="2.60.120.10">
    <property type="entry name" value="Jelly Rolls"/>
    <property type="match status" value="1"/>
</dbReference>
<dbReference type="GO" id="GO:0016491">
    <property type="term" value="F:oxidoreductase activity"/>
    <property type="evidence" value="ECO:0007669"/>
    <property type="project" value="UniProtKB-KW"/>
</dbReference>
<evidence type="ECO:0000259" key="3">
    <source>
        <dbReference type="PROSITE" id="PS50042"/>
    </source>
</evidence>
<dbReference type="SMART" id="SM00100">
    <property type="entry name" value="cNMP"/>
    <property type="match status" value="1"/>
</dbReference>
<evidence type="ECO:0000256" key="1">
    <source>
        <dbReference type="ARBA" id="ARBA00022630"/>
    </source>
</evidence>
<dbReference type="RefSeq" id="WP_146651877.1">
    <property type="nucleotide sequence ID" value="NZ_CP012333.1"/>
</dbReference>
<dbReference type="PRINTS" id="PR00469">
    <property type="entry name" value="PNDRDTASEII"/>
</dbReference>
<reference evidence="4 5" key="1">
    <citation type="submission" date="2015-08" db="EMBL/GenBank/DDBJ databases">
        <authorList>
            <person name="Babu N.S."/>
            <person name="Beckwith C.J."/>
            <person name="Beseler K.G."/>
            <person name="Brison A."/>
            <person name="Carone J.V."/>
            <person name="Caskin T.P."/>
            <person name="Diamond M."/>
            <person name="Durham M.E."/>
            <person name="Foxe J.M."/>
            <person name="Go M."/>
            <person name="Henderson B.A."/>
            <person name="Jones I.B."/>
            <person name="McGettigan J.A."/>
            <person name="Micheletti S.J."/>
            <person name="Nasrallah M.E."/>
            <person name="Ortiz D."/>
            <person name="Piller C.R."/>
            <person name="Privatt S.R."/>
            <person name="Schneider S.L."/>
            <person name="Sharp S."/>
            <person name="Smith T.C."/>
            <person name="Stanton J.D."/>
            <person name="Ullery H.E."/>
            <person name="Wilson R.J."/>
            <person name="Serrano M.G."/>
            <person name="Buck G."/>
            <person name="Lee V."/>
            <person name="Wang Y."/>
            <person name="Carvalho R."/>
            <person name="Voegtly L."/>
            <person name="Shi R."/>
            <person name="Duckworth R."/>
            <person name="Johnson A."/>
            <person name="Loviza R."/>
            <person name="Walstead R."/>
            <person name="Shah Z."/>
            <person name="Kiflezghi M."/>
            <person name="Wade K."/>
            <person name="Ball S.L."/>
            <person name="Bradley K.W."/>
            <person name="Asai D.J."/>
            <person name="Bowman C.A."/>
            <person name="Russell D.A."/>
            <person name="Pope W.H."/>
            <person name="Jacobs-Sera D."/>
            <person name="Hendrix R.W."/>
            <person name="Hatfull G.F."/>
        </authorList>
    </citation>
    <scope>NUCLEOTIDE SEQUENCE [LARGE SCALE GENOMIC DNA]</scope>
    <source>
        <strain evidence="4 5">DSM 27648</strain>
    </source>
</reference>
<sequence>MGNGLPSLDELETRRAQMFPSLSPSQVAKVATFGTEQQFKAGDIVFEQGDTNVPFFVVVEGAMEIVHPHGIGLEDHITTHHPREFTGEVTLLTDRRSLVRARANTDLRVIRVEQSKLRAIIQTEAELSELIMRAFILRRVGLLSTGYGDIVVIGSRDSAATLRLQEFLVRNGHPCKYLDVDRDADVQQLLDQFHVGVKDIPILICRGDVVLRNPTEAEVAECLGFNAAVSMGVVRDVIVCGAGPGGLAAAVYGASEGLDVLVIETSSPGGQAASSSKIENYLGFPTGVSGQALTGRALTQAEKFGAQLAVARGAVRLHCDETPMRIELANGESVRARSIVLATGAQYNKLDVPELHRFEGVGIYYAATYVESQRCGENEVIVVGGGNSAGQAATFLARSCTHVHMLIRGPDLAASMSRYLIRRIEETPNITLRRRTKIIALDGDEHLEYVTWRDEATGEVSKRPIRHVFSMAGASPNTEWLRGCVAMDPKGFVYAGTDVTHAMLDEAKWPLERQPMLFETSQPRVFAVGDVRANSVKRVASAVGEGSVCIQLVHKVLGE</sequence>
<evidence type="ECO:0000256" key="2">
    <source>
        <dbReference type="ARBA" id="ARBA00023002"/>
    </source>
</evidence>
<dbReference type="STRING" id="1391654.AKJ09_07279"/>
<accession>A0A0K1Q458</accession>
<dbReference type="InterPro" id="IPR036188">
    <property type="entry name" value="FAD/NAD-bd_sf"/>
</dbReference>
<dbReference type="SUPFAM" id="SSF51905">
    <property type="entry name" value="FAD/NAD(P)-binding domain"/>
    <property type="match status" value="1"/>
</dbReference>
<protein>
    <submittedName>
        <fullName evidence="4">Thioredoxin reductase</fullName>
    </submittedName>
</protein>
<gene>
    <name evidence="4" type="ORF">AKJ09_07279</name>
</gene>
<dbReference type="InterPro" id="IPR023753">
    <property type="entry name" value="FAD/NAD-binding_dom"/>
</dbReference>
<evidence type="ECO:0000313" key="4">
    <source>
        <dbReference type="EMBL" id="AKV00616.1"/>
    </source>
</evidence>
<dbReference type="InterPro" id="IPR000595">
    <property type="entry name" value="cNMP-bd_dom"/>
</dbReference>
<dbReference type="PANTHER" id="PTHR48105">
    <property type="entry name" value="THIOREDOXIN REDUCTASE 1-RELATED-RELATED"/>
    <property type="match status" value="1"/>
</dbReference>
<dbReference type="PROSITE" id="PS50042">
    <property type="entry name" value="CNMP_BINDING_3"/>
    <property type="match status" value="1"/>
</dbReference>
<keyword evidence="5" id="KW-1185">Reference proteome</keyword>
<dbReference type="SUPFAM" id="SSF51206">
    <property type="entry name" value="cAMP-binding domain-like"/>
    <property type="match status" value="1"/>
</dbReference>
<dbReference type="Pfam" id="PF00027">
    <property type="entry name" value="cNMP_binding"/>
    <property type="match status" value="1"/>
</dbReference>
<dbReference type="AlphaFoldDB" id="A0A0K1Q458"/>
<dbReference type="OrthoDB" id="9806179at2"/>
<dbReference type="InterPro" id="IPR018490">
    <property type="entry name" value="cNMP-bd_dom_sf"/>
</dbReference>
<organism evidence="4 5">
    <name type="scientific">Labilithrix luteola</name>
    <dbReference type="NCBI Taxonomy" id="1391654"/>
    <lineage>
        <taxon>Bacteria</taxon>
        <taxon>Pseudomonadati</taxon>
        <taxon>Myxococcota</taxon>
        <taxon>Polyangia</taxon>
        <taxon>Polyangiales</taxon>
        <taxon>Labilitrichaceae</taxon>
        <taxon>Labilithrix</taxon>
    </lineage>
</organism>
<dbReference type="KEGG" id="llu:AKJ09_07279"/>
<dbReference type="EMBL" id="CP012333">
    <property type="protein sequence ID" value="AKV00616.1"/>
    <property type="molecule type" value="Genomic_DNA"/>
</dbReference>
<evidence type="ECO:0000313" key="5">
    <source>
        <dbReference type="Proteomes" id="UP000064967"/>
    </source>
</evidence>
<dbReference type="InterPro" id="IPR050097">
    <property type="entry name" value="Ferredoxin-NADP_redctase_2"/>
</dbReference>
<dbReference type="InterPro" id="IPR014710">
    <property type="entry name" value="RmlC-like_jellyroll"/>
</dbReference>
<keyword evidence="1" id="KW-0285">Flavoprotein</keyword>